<evidence type="ECO:0000313" key="1">
    <source>
        <dbReference type="EMBL" id="QYW05795.1"/>
    </source>
</evidence>
<keyword evidence="1" id="KW-0543">Viral nucleoprotein</keyword>
<accession>A0A8G0VT08</accession>
<dbReference type="GO" id="GO:0019013">
    <property type="term" value="C:viral nucleocapsid"/>
    <property type="evidence" value="ECO:0007669"/>
    <property type="project" value="UniProtKB-KW"/>
</dbReference>
<sequence>MTGTLGSILALIDTFRPRLNEIRVGTTKMTLTKRDNTLCQTAIGTFGLGPEHAVLMTGCTFNPTLQSSMKMSLGCMTIAINLCQQQDKRYQDEWKKVFVQIFKLYPCVDQIADLLAGSRNSNDTILSLIADIALWGTTRASNKTAFPFSLFLRVARSVPSYENLFKAAEIPNTPIPDVAIHERIKAIDFSGKGAYRFWNFASNYTYRMRSSEIMTERTKKEMVLHAVWNTQKEDLTLLEWMTGHDFQTRRDIGKQLQGRGSGNETLSFPLIKWRKVAKLSSASQTEFLAGGKGQITRVPTFSLHCNQRVDLEGDLFKTLIQMQEEYVERTNEKSKIISKLNRVKASIANKVRKERSIAFGTTDAYEYDDAIGYGAVVAPPELGMKYFYGQEE</sequence>
<name>A0A8G0VT08_9ORTO</name>
<proteinExistence type="predicted"/>
<keyword evidence="1" id="KW-0946">Virion</keyword>
<dbReference type="EMBL" id="MZ600203">
    <property type="protein sequence ID" value="QYW05795.1"/>
    <property type="molecule type" value="Viral_cRNA"/>
</dbReference>
<dbReference type="SUPFAM" id="SSF161003">
    <property type="entry name" value="flu NP-like"/>
    <property type="match status" value="1"/>
</dbReference>
<protein>
    <submittedName>
        <fullName evidence="1">Nucleocapsid protein</fullName>
    </submittedName>
</protein>
<organism evidence="1">
    <name type="scientific">Orthomyxoviridae sp</name>
    <dbReference type="NCBI Taxonomy" id="1955168"/>
    <lineage>
        <taxon>Viruses</taxon>
        <taxon>Riboviria</taxon>
        <taxon>Orthornavirae</taxon>
        <taxon>Negarnaviricota</taxon>
        <taxon>Polyploviricotina</taxon>
        <taxon>Insthoviricetes</taxon>
        <taxon>Articulavirales</taxon>
        <taxon>Orthomyxoviridae</taxon>
    </lineage>
</organism>
<reference evidence="1" key="1">
    <citation type="submission" date="2021-06" db="EMBL/GenBank/DDBJ databases">
        <title>Virome of bat-infesting arthropods: highly divergent viruses in different vectors.</title>
        <authorList>
            <person name="Xu Z."/>
            <person name="Chen X."/>
            <person name="Shi M."/>
            <person name="Guodong L."/>
        </authorList>
    </citation>
    <scope>NUCLEOTIDE SEQUENCE</scope>
    <source>
        <strain evidence="1">L6</strain>
    </source>
</reference>